<dbReference type="PANTHER" id="PTHR10953:SF102">
    <property type="entry name" value="ADENYLYLTRANSFERASE AND SULFURTRANSFERASE MOCS3"/>
    <property type="match status" value="1"/>
</dbReference>
<feature type="region of interest" description="Disordered" evidence="1">
    <location>
        <begin position="201"/>
        <end position="221"/>
    </location>
</feature>
<dbReference type="GO" id="GO:0005829">
    <property type="term" value="C:cytosol"/>
    <property type="evidence" value="ECO:0007669"/>
    <property type="project" value="TreeGrafter"/>
</dbReference>
<dbReference type="CDD" id="cd00757">
    <property type="entry name" value="ThiF_MoeB_HesA_family"/>
    <property type="match status" value="1"/>
</dbReference>
<evidence type="ECO:0000259" key="2">
    <source>
        <dbReference type="Pfam" id="PF00899"/>
    </source>
</evidence>
<evidence type="ECO:0000313" key="3">
    <source>
        <dbReference type="EMBL" id="EJF46045.1"/>
    </source>
</evidence>
<dbReference type="OrthoDB" id="9804286at2"/>
<name>J1HJH0_9ACTO</name>
<dbReference type="GO" id="GO:0016779">
    <property type="term" value="F:nucleotidyltransferase activity"/>
    <property type="evidence" value="ECO:0007669"/>
    <property type="project" value="TreeGrafter"/>
</dbReference>
<sequence>MTVGDPHSRAAAVDVRNRCVAIPLHDAPASLRGLAAQRYHRNWLVADVGEAGQARISAARVLVVGAGGLGSPVLLYLTAAGVGTIGVCDSDRVEVSNLQRQLLHSEADVGRVKPESAVRRLSALNSGVRFEQYPHVTREWLEAHGRDWDLVVECADTFDAKYMVADWCAEAGVPLVWGTVVAMAYQVSVFWSRPPTPVPPTSLRSLHPVEPPQGTTPASPEVGVLGPVVGQAGATMATEALKVVVGFGEPLLGRVLVVDAAKQRADVLTFAPWG</sequence>
<dbReference type="PATRIC" id="fig|1125717.3.peg.1018"/>
<dbReference type="Gene3D" id="3.40.50.720">
    <property type="entry name" value="NAD(P)-binding Rossmann-like Domain"/>
    <property type="match status" value="1"/>
</dbReference>
<gene>
    <name evidence="3" type="ORF">HMPREF1317_1802</name>
</gene>
<protein>
    <submittedName>
        <fullName evidence="3">ThiF family protein</fullName>
    </submittedName>
</protein>
<dbReference type="InterPro" id="IPR045886">
    <property type="entry name" value="ThiF/MoeB/HesA"/>
</dbReference>
<proteinExistence type="predicted"/>
<dbReference type="InterPro" id="IPR000594">
    <property type="entry name" value="ThiF_NAD_FAD-bd"/>
</dbReference>
<accession>J1HJH0</accession>
<dbReference type="EMBL" id="AKFS01000155">
    <property type="protein sequence ID" value="EJF46045.1"/>
    <property type="molecule type" value="Genomic_DNA"/>
</dbReference>
<dbReference type="RefSeq" id="WP_005869913.1">
    <property type="nucleotide sequence ID" value="NZ_AKFS01000155.1"/>
</dbReference>
<dbReference type="GO" id="GO:0004792">
    <property type="term" value="F:thiosulfate-cyanide sulfurtransferase activity"/>
    <property type="evidence" value="ECO:0007669"/>
    <property type="project" value="TreeGrafter"/>
</dbReference>
<dbReference type="GO" id="GO:0008146">
    <property type="term" value="F:sulfotransferase activity"/>
    <property type="evidence" value="ECO:0007669"/>
    <property type="project" value="TreeGrafter"/>
</dbReference>
<dbReference type="Pfam" id="PF00899">
    <property type="entry name" value="ThiF"/>
    <property type="match status" value="1"/>
</dbReference>
<keyword evidence="4" id="KW-1185">Reference proteome</keyword>
<dbReference type="Proteomes" id="UP000004578">
    <property type="component" value="Unassembled WGS sequence"/>
</dbReference>
<evidence type="ECO:0000256" key="1">
    <source>
        <dbReference type="SAM" id="MobiDB-lite"/>
    </source>
</evidence>
<dbReference type="GO" id="GO:0008641">
    <property type="term" value="F:ubiquitin-like modifier activating enzyme activity"/>
    <property type="evidence" value="ECO:0007669"/>
    <property type="project" value="InterPro"/>
</dbReference>
<comment type="caution">
    <text evidence="3">The sequence shown here is derived from an EMBL/GenBank/DDBJ whole genome shotgun (WGS) entry which is preliminary data.</text>
</comment>
<evidence type="ECO:0000313" key="4">
    <source>
        <dbReference type="Proteomes" id="UP000004578"/>
    </source>
</evidence>
<organism evidence="3 4">
    <name type="scientific">Schaalia georgiae F0490</name>
    <dbReference type="NCBI Taxonomy" id="1125717"/>
    <lineage>
        <taxon>Bacteria</taxon>
        <taxon>Bacillati</taxon>
        <taxon>Actinomycetota</taxon>
        <taxon>Actinomycetes</taxon>
        <taxon>Actinomycetales</taxon>
        <taxon>Actinomycetaceae</taxon>
        <taxon>Schaalia</taxon>
    </lineage>
</organism>
<dbReference type="PANTHER" id="PTHR10953">
    <property type="entry name" value="UBIQUITIN-ACTIVATING ENZYME E1"/>
    <property type="match status" value="1"/>
</dbReference>
<reference evidence="3 4" key="1">
    <citation type="submission" date="2012-05" db="EMBL/GenBank/DDBJ databases">
        <authorList>
            <person name="Harkins D.M."/>
            <person name="Madupu R."/>
            <person name="Durkin A.S."/>
            <person name="Torralba M."/>
            <person name="Methe B."/>
            <person name="Sutton G.G."/>
            <person name="Nelson K.E."/>
        </authorList>
    </citation>
    <scope>NUCLEOTIDE SEQUENCE [LARGE SCALE GENOMIC DNA]</scope>
    <source>
        <strain evidence="3 4">F0490</strain>
    </source>
</reference>
<dbReference type="SUPFAM" id="SSF69572">
    <property type="entry name" value="Activating enzymes of the ubiquitin-like proteins"/>
    <property type="match status" value="1"/>
</dbReference>
<dbReference type="AlphaFoldDB" id="J1HJH0"/>
<dbReference type="InterPro" id="IPR035985">
    <property type="entry name" value="Ubiquitin-activating_enz"/>
</dbReference>
<feature type="domain" description="THIF-type NAD/FAD binding fold" evidence="2">
    <location>
        <begin position="39"/>
        <end position="265"/>
    </location>
</feature>